<dbReference type="Proteomes" id="UP000321245">
    <property type="component" value="Unassembled WGS sequence"/>
</dbReference>
<dbReference type="AlphaFoldDB" id="A0A511NG80"/>
<sequence>MATTDLSSHILKPIPMKKSKISLESFFWSAEEIENPFALIDSFFDYADLDSHKQILTGAMLFVQKKEVYSSDYPGQLFVFYTAFRSFLKACIRLQHKDKKWKIKDTPESWSYLHQASLLQDEYLNPFLVFQRAFTEKTIAEFDFFLCEILHLSASPFVEEFVDIDLITPYIHMVKMLDAAQLMRERGIEKIKNKKIDDPE</sequence>
<reference evidence="1 2" key="1">
    <citation type="submission" date="2019-07" db="EMBL/GenBank/DDBJ databases">
        <title>Whole genome shotgun sequence of Empedobacter brevis NBRC 14943.</title>
        <authorList>
            <person name="Hosoyama A."/>
            <person name="Uohara A."/>
            <person name="Ohji S."/>
            <person name="Ichikawa N."/>
        </authorList>
    </citation>
    <scope>NUCLEOTIDE SEQUENCE [LARGE SCALE GENOMIC DNA]</scope>
    <source>
        <strain evidence="1 2">NBRC 14943</strain>
    </source>
</reference>
<evidence type="ECO:0000313" key="1">
    <source>
        <dbReference type="EMBL" id="GEM51834.1"/>
    </source>
</evidence>
<organism evidence="1 2">
    <name type="scientific">Empedobacter brevis NBRC 14943 = ATCC 43319</name>
    <dbReference type="NCBI Taxonomy" id="1218108"/>
    <lineage>
        <taxon>Bacteria</taxon>
        <taxon>Pseudomonadati</taxon>
        <taxon>Bacteroidota</taxon>
        <taxon>Flavobacteriia</taxon>
        <taxon>Flavobacteriales</taxon>
        <taxon>Weeksellaceae</taxon>
        <taxon>Empedobacter</taxon>
    </lineage>
</organism>
<evidence type="ECO:0000313" key="2">
    <source>
        <dbReference type="Proteomes" id="UP000321245"/>
    </source>
</evidence>
<accession>A0A511NG80</accession>
<name>A0A511NG80_9FLAO</name>
<dbReference type="STRING" id="1218108.GCA_000382425_01022"/>
<comment type="caution">
    <text evidence="1">The sequence shown here is derived from an EMBL/GenBank/DDBJ whole genome shotgun (WGS) entry which is preliminary data.</text>
</comment>
<keyword evidence="2" id="KW-1185">Reference proteome</keyword>
<protein>
    <submittedName>
        <fullName evidence="1">Uncharacterized protein</fullName>
    </submittedName>
</protein>
<dbReference type="EMBL" id="BJXC01000009">
    <property type="protein sequence ID" value="GEM51834.1"/>
    <property type="molecule type" value="Genomic_DNA"/>
</dbReference>
<gene>
    <name evidence="1" type="ORF">EB1_16240</name>
</gene>
<proteinExistence type="predicted"/>